<reference evidence="3" key="1">
    <citation type="journal article" date="2019" name="Nat. Commun.">
        <title>The genome of broomcorn millet.</title>
        <authorList>
            <person name="Zou C."/>
            <person name="Miki D."/>
            <person name="Li D."/>
            <person name="Tang Q."/>
            <person name="Xiao L."/>
            <person name="Rajput S."/>
            <person name="Deng P."/>
            <person name="Jia W."/>
            <person name="Huang R."/>
            <person name="Zhang M."/>
            <person name="Sun Y."/>
            <person name="Hu J."/>
            <person name="Fu X."/>
            <person name="Schnable P.S."/>
            <person name="Li F."/>
            <person name="Zhang H."/>
            <person name="Feng B."/>
            <person name="Zhu X."/>
            <person name="Liu R."/>
            <person name="Schnable J.C."/>
            <person name="Zhu J.-K."/>
            <person name="Zhang H."/>
        </authorList>
    </citation>
    <scope>NUCLEOTIDE SEQUENCE [LARGE SCALE GENOMIC DNA]</scope>
</reference>
<dbReference type="Pfam" id="PF23622">
    <property type="entry name" value="LRR_At1g61320_AtMIF1"/>
    <property type="match status" value="1"/>
</dbReference>
<dbReference type="InterPro" id="IPR053772">
    <property type="entry name" value="At1g61320/At1g61330-like"/>
</dbReference>
<dbReference type="AlphaFoldDB" id="A0A3L6PAB7"/>
<organism evidence="2 3">
    <name type="scientific">Panicum miliaceum</name>
    <name type="common">Proso millet</name>
    <name type="synonym">Broomcorn millet</name>
    <dbReference type="NCBI Taxonomy" id="4540"/>
    <lineage>
        <taxon>Eukaryota</taxon>
        <taxon>Viridiplantae</taxon>
        <taxon>Streptophyta</taxon>
        <taxon>Embryophyta</taxon>
        <taxon>Tracheophyta</taxon>
        <taxon>Spermatophyta</taxon>
        <taxon>Magnoliopsida</taxon>
        <taxon>Liliopsida</taxon>
        <taxon>Poales</taxon>
        <taxon>Poaceae</taxon>
        <taxon>PACMAD clade</taxon>
        <taxon>Panicoideae</taxon>
        <taxon>Panicodae</taxon>
        <taxon>Paniceae</taxon>
        <taxon>Panicinae</taxon>
        <taxon>Panicum</taxon>
        <taxon>Panicum sect. Panicum</taxon>
    </lineage>
</organism>
<proteinExistence type="predicted"/>
<evidence type="ECO:0000313" key="2">
    <source>
        <dbReference type="EMBL" id="RLM54373.1"/>
    </source>
</evidence>
<keyword evidence="3" id="KW-1185">Reference proteome</keyword>
<feature type="domain" description="At1g61320/AtMIF1 LRR" evidence="1">
    <location>
        <begin position="1"/>
        <end position="249"/>
    </location>
</feature>
<dbReference type="Proteomes" id="UP000275267">
    <property type="component" value="Unassembled WGS sequence"/>
</dbReference>
<dbReference type="PANTHER" id="PTHR34145:SF78">
    <property type="entry name" value="FBD DOMAIN-CONTAINING PROTEIN"/>
    <property type="match status" value="1"/>
</dbReference>
<dbReference type="OrthoDB" id="647634at2759"/>
<dbReference type="STRING" id="4540.A0A3L6PAB7"/>
<evidence type="ECO:0000259" key="1">
    <source>
        <dbReference type="Pfam" id="PF23622"/>
    </source>
</evidence>
<protein>
    <recommendedName>
        <fullName evidence="1">At1g61320/AtMIF1 LRR domain-containing protein</fullName>
    </recommendedName>
</protein>
<dbReference type="EMBL" id="PQIB02000018">
    <property type="protein sequence ID" value="RLM54373.1"/>
    <property type="molecule type" value="Genomic_DNA"/>
</dbReference>
<dbReference type="InterPro" id="IPR055357">
    <property type="entry name" value="LRR_At1g61320_AtMIF1"/>
</dbReference>
<accession>A0A3L6PAB7</accession>
<comment type="caution">
    <text evidence="2">The sequence shown here is derived from an EMBL/GenBank/DDBJ whole genome shotgun (WGS) entry which is preliminary data.</text>
</comment>
<gene>
    <name evidence="2" type="ORF">C2845_PM10G10260</name>
</gene>
<name>A0A3L6PAB7_PANMI</name>
<dbReference type="PANTHER" id="PTHR34145">
    <property type="entry name" value="OS02G0105600 PROTEIN"/>
    <property type="match status" value="1"/>
</dbReference>
<sequence>MLQVIENTAPNLSTFDFFGEPVQLLLGESSKVKNLKVGFAFEPNSLSYAITKLPSIVPHLEILTVSSTCERVNTPLVADKFLHVKHLNIYLFDDDDGAVTPAYDYLSLASFLDACAVLECFILSVNQDDMQHDSVFGDASSHLRQITVHKHDSIKKVQINGFCSAKSIVELTCHILENATSLESLTLDCIFGAEAIGDSVRCSAQRSGKCKPKSRRMVLEAHKALSTIKSYILGRVPSAVKLNVGEPCSRCHAVDVKLP</sequence>
<evidence type="ECO:0000313" key="3">
    <source>
        <dbReference type="Proteomes" id="UP000275267"/>
    </source>
</evidence>